<feature type="compositionally biased region" description="Polar residues" evidence="1">
    <location>
        <begin position="1"/>
        <end position="14"/>
    </location>
</feature>
<evidence type="ECO:0008006" key="4">
    <source>
        <dbReference type="Google" id="ProtNLM"/>
    </source>
</evidence>
<organism evidence="2 3">
    <name type="scientific">Ciona intestinalis</name>
    <name type="common">Transparent sea squirt</name>
    <name type="synonym">Ascidia intestinalis</name>
    <dbReference type="NCBI Taxonomy" id="7719"/>
    <lineage>
        <taxon>Eukaryota</taxon>
        <taxon>Metazoa</taxon>
        <taxon>Chordata</taxon>
        <taxon>Tunicata</taxon>
        <taxon>Ascidiacea</taxon>
        <taxon>Phlebobranchia</taxon>
        <taxon>Cionidae</taxon>
        <taxon>Ciona</taxon>
    </lineage>
</organism>
<evidence type="ECO:0000256" key="1">
    <source>
        <dbReference type="SAM" id="MobiDB-lite"/>
    </source>
</evidence>
<dbReference type="STRING" id="7719.ENSCINP00000032382"/>
<dbReference type="Pfam" id="PF15073">
    <property type="entry name" value="SPATA48"/>
    <property type="match status" value="1"/>
</dbReference>
<dbReference type="InParanoid" id="H2XRU8"/>
<feature type="compositionally biased region" description="Polar residues" evidence="1">
    <location>
        <begin position="286"/>
        <end position="295"/>
    </location>
</feature>
<keyword evidence="3" id="KW-1185">Reference proteome</keyword>
<dbReference type="PANTHER" id="PTHR34759:SF1">
    <property type="entry name" value="SPERMATOGENESIS-ASSOCIATED PROTEIN 48"/>
    <property type="match status" value="1"/>
</dbReference>
<sequence>MNQLSDKIQLGTPTSKPPASGRPQTPPRAVAPEHGGKWASNQVSDVSLRAKLGGWTSNNAVKPKNINDSGNLVVGTFTFKPGNWRDEAAKYYMFSSSTQTSNRMVDWDKRLPPKLLPCPSTLEKTPDPISQNMNIWPKRFESDPEFWQTIGRSWDWFQFRNKNHGNRPYSYTSHYRKSGHIPCYGGCVGAYNFEDKDHPHEEYRPLTSLRTPKPRYTDTAHRPNIPHYKGCVHWTATHSANNTFPAPQPPSTAHSHRKLPTSPNTSIHSKKGPLSRMVTTVPPKNPFNQVEDQQD</sequence>
<proteinExistence type="predicted"/>
<dbReference type="OMA" id="NRRWNSR"/>
<reference evidence="3" key="1">
    <citation type="journal article" date="2002" name="Science">
        <title>The draft genome of Ciona intestinalis: insights into chordate and vertebrate origins.</title>
        <authorList>
            <person name="Dehal P."/>
            <person name="Satou Y."/>
            <person name="Campbell R.K."/>
            <person name="Chapman J."/>
            <person name="Degnan B."/>
            <person name="De Tomaso A."/>
            <person name="Davidson B."/>
            <person name="Di Gregorio A."/>
            <person name="Gelpke M."/>
            <person name="Goodstein D.M."/>
            <person name="Harafuji N."/>
            <person name="Hastings K.E."/>
            <person name="Ho I."/>
            <person name="Hotta K."/>
            <person name="Huang W."/>
            <person name="Kawashima T."/>
            <person name="Lemaire P."/>
            <person name="Martinez D."/>
            <person name="Meinertzhagen I.A."/>
            <person name="Necula S."/>
            <person name="Nonaka M."/>
            <person name="Putnam N."/>
            <person name="Rash S."/>
            <person name="Saiga H."/>
            <person name="Satake M."/>
            <person name="Terry A."/>
            <person name="Yamada L."/>
            <person name="Wang H.G."/>
            <person name="Awazu S."/>
            <person name="Azumi K."/>
            <person name="Boore J."/>
            <person name="Branno M."/>
            <person name="Chin-Bow S."/>
            <person name="DeSantis R."/>
            <person name="Doyle S."/>
            <person name="Francino P."/>
            <person name="Keys D.N."/>
            <person name="Haga S."/>
            <person name="Hayashi H."/>
            <person name="Hino K."/>
            <person name="Imai K.S."/>
            <person name="Inaba K."/>
            <person name="Kano S."/>
            <person name="Kobayashi K."/>
            <person name="Kobayashi M."/>
            <person name="Lee B.I."/>
            <person name="Makabe K.W."/>
            <person name="Manohar C."/>
            <person name="Matassi G."/>
            <person name="Medina M."/>
            <person name="Mochizuki Y."/>
            <person name="Mount S."/>
            <person name="Morishita T."/>
            <person name="Miura S."/>
            <person name="Nakayama A."/>
            <person name="Nishizaka S."/>
            <person name="Nomoto H."/>
            <person name="Ohta F."/>
            <person name="Oishi K."/>
            <person name="Rigoutsos I."/>
            <person name="Sano M."/>
            <person name="Sasaki A."/>
            <person name="Sasakura Y."/>
            <person name="Shoguchi E."/>
            <person name="Shin-i T."/>
            <person name="Spagnuolo A."/>
            <person name="Stainier D."/>
            <person name="Suzuki M.M."/>
            <person name="Tassy O."/>
            <person name="Takatori N."/>
            <person name="Tokuoka M."/>
            <person name="Yagi K."/>
            <person name="Yoshizaki F."/>
            <person name="Wada S."/>
            <person name="Zhang C."/>
            <person name="Hyatt P.D."/>
            <person name="Larimer F."/>
            <person name="Detter C."/>
            <person name="Doggett N."/>
            <person name="Glavina T."/>
            <person name="Hawkins T."/>
            <person name="Richardson P."/>
            <person name="Lucas S."/>
            <person name="Kohara Y."/>
            <person name="Levine M."/>
            <person name="Satoh N."/>
            <person name="Rokhsar D.S."/>
        </authorList>
    </citation>
    <scope>NUCLEOTIDE SEQUENCE [LARGE SCALE GENOMIC DNA]</scope>
</reference>
<dbReference type="GeneTree" id="ENSGT01060000252755"/>
<reference evidence="2" key="3">
    <citation type="submission" date="2025-08" db="UniProtKB">
        <authorList>
            <consortium name="Ensembl"/>
        </authorList>
    </citation>
    <scope>IDENTIFICATION</scope>
</reference>
<reference evidence="2" key="2">
    <citation type="journal article" date="2008" name="Genome Biol.">
        <title>Improved genome assembly and evidence-based global gene model set for the chordate Ciona intestinalis: new insight into intron and operon populations.</title>
        <authorList>
            <person name="Satou Y."/>
            <person name="Mineta K."/>
            <person name="Ogasawara M."/>
            <person name="Sasakura Y."/>
            <person name="Shoguchi E."/>
            <person name="Ueno K."/>
            <person name="Yamada L."/>
            <person name="Matsumoto J."/>
            <person name="Wasserscheid J."/>
            <person name="Dewar K."/>
            <person name="Wiley G.B."/>
            <person name="Macmil S.L."/>
            <person name="Roe B.A."/>
            <person name="Zeller R.W."/>
            <person name="Hastings K.E."/>
            <person name="Lemaire P."/>
            <person name="Lindquist E."/>
            <person name="Endo T."/>
            <person name="Hotta K."/>
            <person name="Inaba K."/>
        </authorList>
    </citation>
    <scope>NUCLEOTIDE SEQUENCE [LARGE SCALE GENOMIC DNA]</scope>
    <source>
        <strain evidence="2">wild type</strain>
    </source>
</reference>
<feature type="region of interest" description="Disordered" evidence="1">
    <location>
        <begin position="1"/>
        <end position="42"/>
    </location>
</feature>
<feature type="region of interest" description="Disordered" evidence="1">
    <location>
        <begin position="241"/>
        <end position="295"/>
    </location>
</feature>
<dbReference type="InterPro" id="IPR027867">
    <property type="entry name" value="SPATA48"/>
</dbReference>
<protein>
    <recommendedName>
        <fullName evidence="4">Protein Flattop</fullName>
    </recommendedName>
</protein>
<dbReference type="PANTHER" id="PTHR34759">
    <property type="entry name" value="SPERMATOGENESIS-ASSOCIATED PROTEIN 48"/>
    <property type="match status" value="1"/>
</dbReference>
<dbReference type="AlphaFoldDB" id="H2XRU8"/>
<accession>H2XRU8</accession>
<name>H2XRU8_CIOIN</name>
<evidence type="ECO:0000313" key="2">
    <source>
        <dbReference type="Ensembl" id="ENSCINP00000032382.1"/>
    </source>
</evidence>
<dbReference type="HOGENOM" id="CLU_069389_0_0_1"/>
<evidence type="ECO:0000313" key="3">
    <source>
        <dbReference type="Proteomes" id="UP000008144"/>
    </source>
</evidence>
<dbReference type="Proteomes" id="UP000008144">
    <property type="component" value="Chromosome 5"/>
</dbReference>
<dbReference type="Ensembl" id="ENSCINT00000035220.1">
    <property type="protein sequence ID" value="ENSCINP00000032382.1"/>
    <property type="gene ID" value="ENSCING00000021511.1"/>
</dbReference>
<reference evidence="2" key="4">
    <citation type="submission" date="2025-09" db="UniProtKB">
        <authorList>
            <consortium name="Ensembl"/>
        </authorList>
    </citation>
    <scope>IDENTIFICATION</scope>
</reference>
<dbReference type="EMBL" id="EAAA01002052">
    <property type="status" value="NOT_ANNOTATED_CDS"/>
    <property type="molecule type" value="Genomic_DNA"/>
</dbReference>